<keyword evidence="3" id="KW-0812">Transmembrane</keyword>
<protein>
    <recommendedName>
        <fullName evidence="6">CUB domain-containing protein</fullName>
    </recommendedName>
</protein>
<dbReference type="Gene3D" id="4.10.400.10">
    <property type="entry name" value="Low-density Lipoprotein Receptor"/>
    <property type="match status" value="1"/>
</dbReference>
<organism evidence="4 5">
    <name type="scientific">Rotaria magnacalcarata</name>
    <dbReference type="NCBI Taxonomy" id="392030"/>
    <lineage>
        <taxon>Eukaryota</taxon>
        <taxon>Metazoa</taxon>
        <taxon>Spiralia</taxon>
        <taxon>Gnathifera</taxon>
        <taxon>Rotifera</taxon>
        <taxon>Eurotatoria</taxon>
        <taxon>Bdelloidea</taxon>
        <taxon>Philodinida</taxon>
        <taxon>Philodinidae</taxon>
        <taxon>Rotaria</taxon>
    </lineage>
</organism>
<feature type="transmembrane region" description="Helical" evidence="3">
    <location>
        <begin position="274"/>
        <end position="298"/>
    </location>
</feature>
<evidence type="ECO:0000313" key="5">
    <source>
        <dbReference type="Proteomes" id="UP000663834"/>
    </source>
</evidence>
<gene>
    <name evidence="4" type="ORF">KQP761_LOCUS27471</name>
</gene>
<keyword evidence="3" id="KW-1133">Transmembrane helix</keyword>
<evidence type="ECO:0000256" key="1">
    <source>
        <dbReference type="ARBA" id="ARBA00023157"/>
    </source>
</evidence>
<dbReference type="Gene3D" id="2.60.120.290">
    <property type="entry name" value="Spermadhesin, CUB domain"/>
    <property type="match status" value="1"/>
</dbReference>
<dbReference type="Proteomes" id="UP000663834">
    <property type="component" value="Unassembled WGS sequence"/>
</dbReference>
<name>A0A816DVD8_9BILA</name>
<evidence type="ECO:0000313" key="4">
    <source>
        <dbReference type="EMBL" id="CAF1637839.1"/>
    </source>
</evidence>
<evidence type="ECO:0008006" key="6">
    <source>
        <dbReference type="Google" id="ProtNLM"/>
    </source>
</evidence>
<dbReference type="Pfam" id="PF00057">
    <property type="entry name" value="Ldl_recept_a"/>
    <property type="match status" value="1"/>
</dbReference>
<dbReference type="PROSITE" id="PS50068">
    <property type="entry name" value="LDLRA_2"/>
    <property type="match status" value="1"/>
</dbReference>
<dbReference type="AlphaFoldDB" id="A0A816DVD8"/>
<dbReference type="InterPro" id="IPR035914">
    <property type="entry name" value="Sperma_CUB_dom_sf"/>
</dbReference>
<keyword evidence="3" id="KW-0472">Membrane</keyword>
<evidence type="ECO:0000256" key="2">
    <source>
        <dbReference type="PROSITE-ProRule" id="PRU00124"/>
    </source>
</evidence>
<reference evidence="4" key="1">
    <citation type="submission" date="2021-02" db="EMBL/GenBank/DDBJ databases">
        <authorList>
            <person name="Nowell W R."/>
        </authorList>
    </citation>
    <scope>NUCLEOTIDE SEQUENCE</scope>
</reference>
<dbReference type="InterPro" id="IPR002172">
    <property type="entry name" value="LDrepeatLR_classA_rpt"/>
</dbReference>
<sequence>MRIYFQAISCNAQPLLLLVFFVNIYITKATTSTFSFNDYTDNYARQAEEYIMTSKLIDGIKRSNVCGDGYRIEGAVLKSYPYSKRDTYLPYENCLMTFQARRSNNHIRIHIVTLDLNDIHSGTDCLDSIRFYKSFHVARQEKLSFHVARQEKLDSIECGQINEAEKFNMVSPTGVVTVHFSTDGGNVNGLGFKIILTAFRPPNKTHPCDQYDDEFLCSNGDCISNALLCDGVAHCLDGSDEIPNESCVSNADGSKLNPNINTKRRALIAKHHHWRGILIIAFLLIIFIVFVLFLVYFICRHCVDPSIPLANENTNHRRKNYKTIVHTPLNGSKQSPSTQVIKQNDKNRKHLDDDYNLI</sequence>
<comment type="caution">
    <text evidence="2">Lacks conserved residue(s) required for the propagation of feature annotation.</text>
</comment>
<dbReference type="SMART" id="SM00192">
    <property type="entry name" value="LDLa"/>
    <property type="match status" value="1"/>
</dbReference>
<dbReference type="PANTHER" id="PTHR24652">
    <property type="entry name" value="LOW-DENSITY LIPOPROTEIN RECEPTOR CLASS A DOMAIN-CONTAINING PROTEIN 2"/>
    <property type="match status" value="1"/>
</dbReference>
<feature type="transmembrane region" description="Helical" evidence="3">
    <location>
        <begin position="6"/>
        <end position="26"/>
    </location>
</feature>
<dbReference type="InterPro" id="IPR042333">
    <property type="entry name" value="LRAD2/Mig-13-like"/>
</dbReference>
<dbReference type="PROSITE" id="PS01209">
    <property type="entry name" value="LDLRA_1"/>
    <property type="match status" value="1"/>
</dbReference>
<dbReference type="InterPro" id="IPR036055">
    <property type="entry name" value="LDL_receptor-like_sf"/>
</dbReference>
<feature type="disulfide bond" evidence="2">
    <location>
        <begin position="217"/>
        <end position="235"/>
    </location>
</feature>
<dbReference type="EMBL" id="CAJNOW010014988">
    <property type="protein sequence ID" value="CAF1637839.1"/>
    <property type="molecule type" value="Genomic_DNA"/>
</dbReference>
<dbReference type="OrthoDB" id="6514358at2759"/>
<dbReference type="SUPFAM" id="SSF57424">
    <property type="entry name" value="LDL receptor-like module"/>
    <property type="match status" value="1"/>
</dbReference>
<dbReference type="InterPro" id="IPR023415">
    <property type="entry name" value="LDLR_class-A_CS"/>
</dbReference>
<accession>A0A816DVD8</accession>
<comment type="caution">
    <text evidence="4">The sequence shown here is derived from an EMBL/GenBank/DDBJ whole genome shotgun (WGS) entry which is preliminary data.</text>
</comment>
<dbReference type="CDD" id="cd00112">
    <property type="entry name" value="LDLa"/>
    <property type="match status" value="1"/>
</dbReference>
<dbReference type="SUPFAM" id="SSF49854">
    <property type="entry name" value="Spermadhesin, CUB domain"/>
    <property type="match status" value="1"/>
</dbReference>
<proteinExistence type="predicted"/>
<keyword evidence="1 2" id="KW-1015">Disulfide bond</keyword>
<evidence type="ECO:0000256" key="3">
    <source>
        <dbReference type="SAM" id="Phobius"/>
    </source>
</evidence>